<protein>
    <submittedName>
        <fullName evidence="2">Uncharacterized protein</fullName>
    </submittedName>
</protein>
<name>S8DPK3_FOMSC</name>
<reference evidence="2 3" key="1">
    <citation type="journal article" date="2012" name="Science">
        <title>The Paleozoic origin of enzymatic lignin decomposition reconstructed from 31 fungal genomes.</title>
        <authorList>
            <person name="Floudas D."/>
            <person name="Binder M."/>
            <person name="Riley R."/>
            <person name="Barry K."/>
            <person name="Blanchette R.A."/>
            <person name="Henrissat B."/>
            <person name="Martinez A.T."/>
            <person name="Otillar R."/>
            <person name="Spatafora J.W."/>
            <person name="Yadav J.S."/>
            <person name="Aerts A."/>
            <person name="Benoit I."/>
            <person name="Boyd A."/>
            <person name="Carlson A."/>
            <person name="Copeland A."/>
            <person name="Coutinho P.M."/>
            <person name="de Vries R.P."/>
            <person name="Ferreira P."/>
            <person name="Findley K."/>
            <person name="Foster B."/>
            <person name="Gaskell J."/>
            <person name="Glotzer D."/>
            <person name="Gorecki P."/>
            <person name="Heitman J."/>
            <person name="Hesse C."/>
            <person name="Hori C."/>
            <person name="Igarashi K."/>
            <person name="Jurgens J.A."/>
            <person name="Kallen N."/>
            <person name="Kersten P."/>
            <person name="Kohler A."/>
            <person name="Kuees U."/>
            <person name="Kumar T.K.A."/>
            <person name="Kuo A."/>
            <person name="LaButti K."/>
            <person name="Larrondo L.F."/>
            <person name="Lindquist E."/>
            <person name="Ling A."/>
            <person name="Lombard V."/>
            <person name="Lucas S."/>
            <person name="Lundell T."/>
            <person name="Martin R."/>
            <person name="McLaughlin D.J."/>
            <person name="Morgenstern I."/>
            <person name="Morin E."/>
            <person name="Murat C."/>
            <person name="Nagy L.G."/>
            <person name="Nolan M."/>
            <person name="Ohm R.A."/>
            <person name="Patyshakuliyeva A."/>
            <person name="Rokas A."/>
            <person name="Ruiz-Duenas F.J."/>
            <person name="Sabat G."/>
            <person name="Salamov A."/>
            <person name="Samejima M."/>
            <person name="Schmutz J."/>
            <person name="Slot J.C."/>
            <person name="St John F."/>
            <person name="Stenlid J."/>
            <person name="Sun H."/>
            <person name="Sun S."/>
            <person name="Syed K."/>
            <person name="Tsang A."/>
            <person name="Wiebenga A."/>
            <person name="Young D."/>
            <person name="Pisabarro A."/>
            <person name="Eastwood D.C."/>
            <person name="Martin F."/>
            <person name="Cullen D."/>
            <person name="Grigoriev I.V."/>
            <person name="Hibbett D.S."/>
        </authorList>
    </citation>
    <scope>NUCLEOTIDE SEQUENCE</scope>
    <source>
        <strain evidence="3">FP-58527</strain>
    </source>
</reference>
<accession>S8DPK3</accession>
<dbReference type="EMBL" id="KE504212">
    <property type="protein sequence ID" value="EPS95206.1"/>
    <property type="molecule type" value="Genomic_DNA"/>
</dbReference>
<feature type="region of interest" description="Disordered" evidence="1">
    <location>
        <begin position="95"/>
        <end position="122"/>
    </location>
</feature>
<dbReference type="AlphaFoldDB" id="S8DPK3"/>
<sequence length="156" mass="17322">MIKPRIHSIAYPDRLSLLLADQHDWIDIVIVTEVYTCRSYARLLTRRSSKEITVGLGATLPMAPTIGLPVSASVDVDMQWHTNCASGDWKSAHFERGKSRRARGSSGWDEPQGGDSEEGRDSDLCYPLLKLVALRPPYKDAPVSILESPRPPSRHG</sequence>
<dbReference type="InParanoid" id="S8DPK3"/>
<keyword evidence="3" id="KW-1185">Reference proteome</keyword>
<dbReference type="HOGENOM" id="CLU_1686616_0_0_1"/>
<organism evidence="2 3">
    <name type="scientific">Fomitopsis schrenkii</name>
    <name type="common">Brown rot fungus</name>
    <dbReference type="NCBI Taxonomy" id="2126942"/>
    <lineage>
        <taxon>Eukaryota</taxon>
        <taxon>Fungi</taxon>
        <taxon>Dikarya</taxon>
        <taxon>Basidiomycota</taxon>
        <taxon>Agaricomycotina</taxon>
        <taxon>Agaricomycetes</taxon>
        <taxon>Polyporales</taxon>
        <taxon>Fomitopsis</taxon>
    </lineage>
</organism>
<proteinExistence type="predicted"/>
<gene>
    <name evidence="2" type="ORF">FOMPIDRAFT_1054373</name>
</gene>
<evidence type="ECO:0000256" key="1">
    <source>
        <dbReference type="SAM" id="MobiDB-lite"/>
    </source>
</evidence>
<dbReference type="Proteomes" id="UP000015241">
    <property type="component" value="Unassembled WGS sequence"/>
</dbReference>
<evidence type="ECO:0000313" key="3">
    <source>
        <dbReference type="Proteomes" id="UP000015241"/>
    </source>
</evidence>
<evidence type="ECO:0000313" key="2">
    <source>
        <dbReference type="EMBL" id="EPS95206.1"/>
    </source>
</evidence>
<dbReference type="OrthoDB" id="3343770at2759"/>
<dbReference type="STRING" id="743788.S8DPK3"/>